<dbReference type="EMBL" id="JBHPON010000001">
    <property type="protein sequence ID" value="MFC6034764.1"/>
    <property type="molecule type" value="Genomic_DNA"/>
</dbReference>
<accession>A0ABW1KSF6</accession>
<sequence>MPKKNAKPSTTVGVAERGNSAELVTIGPGAELLDRRRVELTHDLPAMPDHHEGAWAVGRYRDSLRHIHKIRPIRFSARKPRSPSLGLV</sequence>
<gene>
    <name evidence="1" type="ORF">ACFMB1_04365</name>
</gene>
<reference evidence="1 2" key="1">
    <citation type="submission" date="2024-09" db="EMBL/GenBank/DDBJ databases">
        <authorList>
            <person name="Zhang Z.-H."/>
        </authorList>
    </citation>
    <scope>NUCLEOTIDE SEQUENCE [LARGE SCALE GENOMIC DNA]</scope>
    <source>
        <strain evidence="1 2">HHTR114</strain>
    </source>
</reference>
<evidence type="ECO:0000313" key="2">
    <source>
        <dbReference type="Proteomes" id="UP001596116"/>
    </source>
</evidence>
<organism evidence="1 2">
    <name type="scientific">Hyphococcus aureus</name>
    <dbReference type="NCBI Taxonomy" id="2666033"/>
    <lineage>
        <taxon>Bacteria</taxon>
        <taxon>Pseudomonadati</taxon>
        <taxon>Pseudomonadota</taxon>
        <taxon>Alphaproteobacteria</taxon>
        <taxon>Parvularculales</taxon>
        <taxon>Parvularculaceae</taxon>
        <taxon>Hyphococcus</taxon>
    </lineage>
</organism>
<proteinExistence type="predicted"/>
<dbReference type="RefSeq" id="WP_379879895.1">
    <property type="nucleotide sequence ID" value="NZ_JBHPON010000001.1"/>
</dbReference>
<comment type="caution">
    <text evidence="1">The sequence shown here is derived from an EMBL/GenBank/DDBJ whole genome shotgun (WGS) entry which is preliminary data.</text>
</comment>
<evidence type="ECO:0000313" key="1">
    <source>
        <dbReference type="EMBL" id="MFC6034764.1"/>
    </source>
</evidence>
<dbReference type="Proteomes" id="UP001596116">
    <property type="component" value="Unassembled WGS sequence"/>
</dbReference>
<name>A0ABW1KSF6_9PROT</name>
<protein>
    <submittedName>
        <fullName evidence="1">Uncharacterized protein</fullName>
    </submittedName>
</protein>
<keyword evidence="2" id="KW-1185">Reference proteome</keyword>